<dbReference type="Proteomes" id="UP001165122">
    <property type="component" value="Unassembled WGS sequence"/>
</dbReference>
<accession>A0A9W7EJI7</accession>
<proteinExistence type="predicted"/>
<gene>
    <name evidence="1" type="ORF">TrLO_g11274</name>
</gene>
<protein>
    <submittedName>
        <fullName evidence="1">Uncharacterized protein</fullName>
    </submittedName>
</protein>
<reference evidence="2" key="1">
    <citation type="journal article" date="2023" name="Commun. Biol.">
        <title>Genome analysis of Parmales, the sister group of diatoms, reveals the evolutionary specialization of diatoms from phago-mixotrophs to photoautotrophs.</title>
        <authorList>
            <person name="Ban H."/>
            <person name="Sato S."/>
            <person name="Yoshikawa S."/>
            <person name="Yamada K."/>
            <person name="Nakamura Y."/>
            <person name="Ichinomiya M."/>
            <person name="Sato N."/>
            <person name="Blanc-Mathieu R."/>
            <person name="Endo H."/>
            <person name="Kuwata A."/>
            <person name="Ogata H."/>
        </authorList>
    </citation>
    <scope>NUCLEOTIDE SEQUENCE [LARGE SCALE GENOMIC DNA]</scope>
    <source>
        <strain evidence="2">NIES 3700</strain>
    </source>
</reference>
<keyword evidence="2" id="KW-1185">Reference proteome</keyword>
<dbReference type="EMBL" id="BRXW01001042">
    <property type="protein sequence ID" value="GMH80942.1"/>
    <property type="molecule type" value="Genomic_DNA"/>
</dbReference>
<sequence>MVTPPTVMNTATPPTAIPSTSTLCMATTRTPAPRTEAMVKVREGLLDGTTWFEIDHTDSLILASTTGTWTEAIANLHKEERKGTKLWSTAVSSARIPNAATFDPALISKLMSAMKKATTAAASNSVDNYDTHRYFKSMVALRNLKEVAFTQFSADSSKGSGVSIPGPLLRGNLVHAPHSFKNIT</sequence>
<feature type="non-terminal residue" evidence="1">
    <location>
        <position position="1"/>
    </location>
</feature>
<dbReference type="AlphaFoldDB" id="A0A9W7EJI7"/>
<evidence type="ECO:0000313" key="1">
    <source>
        <dbReference type="EMBL" id="GMH80942.1"/>
    </source>
</evidence>
<organism evidence="1 2">
    <name type="scientific">Triparma laevis f. longispina</name>
    <dbReference type="NCBI Taxonomy" id="1714387"/>
    <lineage>
        <taxon>Eukaryota</taxon>
        <taxon>Sar</taxon>
        <taxon>Stramenopiles</taxon>
        <taxon>Ochrophyta</taxon>
        <taxon>Bolidophyceae</taxon>
        <taxon>Parmales</taxon>
        <taxon>Triparmaceae</taxon>
        <taxon>Triparma</taxon>
    </lineage>
</organism>
<comment type="caution">
    <text evidence="1">The sequence shown here is derived from an EMBL/GenBank/DDBJ whole genome shotgun (WGS) entry which is preliminary data.</text>
</comment>
<name>A0A9W7EJI7_9STRA</name>
<evidence type="ECO:0000313" key="2">
    <source>
        <dbReference type="Proteomes" id="UP001165122"/>
    </source>
</evidence>